<keyword evidence="3" id="KW-1185">Reference proteome</keyword>
<feature type="region of interest" description="Disordered" evidence="1">
    <location>
        <begin position="1"/>
        <end position="61"/>
    </location>
</feature>
<dbReference type="EMBL" id="VSRR010005434">
    <property type="protein sequence ID" value="MPC42424.1"/>
    <property type="molecule type" value="Genomic_DNA"/>
</dbReference>
<sequence length="61" mass="7257">MKYLQKTTPKKYGSEESEEGQTRNIHNEIHARKEDETNPDKNKNGRCRKPDKKKNQSRRVT</sequence>
<proteinExistence type="predicted"/>
<organism evidence="2 3">
    <name type="scientific">Portunus trituberculatus</name>
    <name type="common">Swimming crab</name>
    <name type="synonym">Neptunus trituberculatus</name>
    <dbReference type="NCBI Taxonomy" id="210409"/>
    <lineage>
        <taxon>Eukaryota</taxon>
        <taxon>Metazoa</taxon>
        <taxon>Ecdysozoa</taxon>
        <taxon>Arthropoda</taxon>
        <taxon>Crustacea</taxon>
        <taxon>Multicrustacea</taxon>
        <taxon>Malacostraca</taxon>
        <taxon>Eumalacostraca</taxon>
        <taxon>Eucarida</taxon>
        <taxon>Decapoda</taxon>
        <taxon>Pleocyemata</taxon>
        <taxon>Brachyura</taxon>
        <taxon>Eubrachyura</taxon>
        <taxon>Portunoidea</taxon>
        <taxon>Portunidae</taxon>
        <taxon>Portuninae</taxon>
        <taxon>Portunus</taxon>
    </lineage>
</organism>
<name>A0A5B7FD48_PORTR</name>
<protein>
    <submittedName>
        <fullName evidence="2">Uncharacterized protein</fullName>
    </submittedName>
</protein>
<evidence type="ECO:0000313" key="2">
    <source>
        <dbReference type="EMBL" id="MPC42424.1"/>
    </source>
</evidence>
<reference evidence="2 3" key="1">
    <citation type="submission" date="2019-05" db="EMBL/GenBank/DDBJ databases">
        <title>Another draft genome of Portunus trituberculatus and its Hox gene families provides insights of decapod evolution.</title>
        <authorList>
            <person name="Jeong J.-H."/>
            <person name="Song I."/>
            <person name="Kim S."/>
            <person name="Choi T."/>
            <person name="Kim D."/>
            <person name="Ryu S."/>
            <person name="Kim W."/>
        </authorList>
    </citation>
    <scope>NUCLEOTIDE SEQUENCE [LARGE SCALE GENOMIC DNA]</scope>
    <source>
        <tissue evidence="2">Muscle</tissue>
    </source>
</reference>
<dbReference type="AlphaFoldDB" id="A0A5B7FD48"/>
<evidence type="ECO:0000256" key="1">
    <source>
        <dbReference type="SAM" id="MobiDB-lite"/>
    </source>
</evidence>
<accession>A0A5B7FD48</accession>
<gene>
    <name evidence="2" type="ORF">E2C01_036045</name>
</gene>
<feature type="compositionally biased region" description="Basic and acidic residues" evidence="1">
    <location>
        <begin position="25"/>
        <end position="43"/>
    </location>
</feature>
<comment type="caution">
    <text evidence="2">The sequence shown here is derived from an EMBL/GenBank/DDBJ whole genome shotgun (WGS) entry which is preliminary data.</text>
</comment>
<dbReference type="Proteomes" id="UP000324222">
    <property type="component" value="Unassembled WGS sequence"/>
</dbReference>
<evidence type="ECO:0000313" key="3">
    <source>
        <dbReference type="Proteomes" id="UP000324222"/>
    </source>
</evidence>
<feature type="compositionally biased region" description="Basic residues" evidence="1">
    <location>
        <begin position="44"/>
        <end position="61"/>
    </location>
</feature>